<dbReference type="VEuPathDB" id="FungiDB:PADG_04635"/>
<dbReference type="InParanoid" id="C1GCB3"/>
<evidence type="ECO:0000313" key="1">
    <source>
        <dbReference type="EMBL" id="EEH48556.2"/>
    </source>
</evidence>
<dbReference type="HOGENOM" id="CLU_2062196_0_0_1"/>
<protein>
    <submittedName>
        <fullName evidence="1">Uncharacterized protein</fullName>
    </submittedName>
</protein>
<gene>
    <name evidence="1" type="ORF">PADG_04635</name>
</gene>
<dbReference type="AlphaFoldDB" id="C1GCB3"/>
<accession>C1GCB3</accession>
<dbReference type="GeneID" id="22583714"/>
<proteinExistence type="predicted"/>
<dbReference type="RefSeq" id="XP_010760082.1">
    <property type="nucleotide sequence ID" value="XM_010761780.1"/>
</dbReference>
<organism evidence="1 2">
    <name type="scientific">Paracoccidioides brasiliensis (strain Pb18)</name>
    <dbReference type="NCBI Taxonomy" id="502780"/>
    <lineage>
        <taxon>Eukaryota</taxon>
        <taxon>Fungi</taxon>
        <taxon>Dikarya</taxon>
        <taxon>Ascomycota</taxon>
        <taxon>Pezizomycotina</taxon>
        <taxon>Eurotiomycetes</taxon>
        <taxon>Eurotiomycetidae</taxon>
        <taxon>Onygenales</taxon>
        <taxon>Ajellomycetaceae</taxon>
        <taxon>Paracoccidioides</taxon>
    </lineage>
</organism>
<dbReference type="Proteomes" id="UP000001628">
    <property type="component" value="Unassembled WGS sequence"/>
</dbReference>
<sequence length="119" mass="14078">MDPTYFSVKRNWRLIGNDWKLVNLEAHKNTVRQLEDFKDFLHVSQERHQLHVNCSGFELEEDLEHRPLLEKIDHLAKLTRCKRHTIATCRGRLSNQFNVKAPFPETASIPNEQLPVNYD</sequence>
<dbReference type="EMBL" id="KN275961">
    <property type="protein sequence ID" value="EEH48556.2"/>
    <property type="molecule type" value="Genomic_DNA"/>
</dbReference>
<evidence type="ECO:0000313" key="2">
    <source>
        <dbReference type="Proteomes" id="UP000001628"/>
    </source>
</evidence>
<dbReference type="KEGG" id="pbn:PADG_04635"/>
<reference evidence="1 2" key="1">
    <citation type="journal article" date="2011" name="PLoS Genet.">
        <title>Comparative genomic analysis of human fungal pathogens causing paracoccidioidomycosis.</title>
        <authorList>
            <person name="Desjardins C.A."/>
            <person name="Champion M.D."/>
            <person name="Holder J.W."/>
            <person name="Muszewska A."/>
            <person name="Goldberg J."/>
            <person name="Bailao A.M."/>
            <person name="Brigido M.M."/>
            <person name="Ferreira M.E."/>
            <person name="Garcia A.M."/>
            <person name="Grynberg M."/>
            <person name="Gujja S."/>
            <person name="Heiman D.I."/>
            <person name="Henn M.R."/>
            <person name="Kodira C.D."/>
            <person name="Leon-Narvaez H."/>
            <person name="Longo L.V."/>
            <person name="Ma L.J."/>
            <person name="Malavazi I."/>
            <person name="Matsuo A.L."/>
            <person name="Morais F.V."/>
            <person name="Pereira M."/>
            <person name="Rodriguez-Brito S."/>
            <person name="Sakthikumar S."/>
            <person name="Salem-Izacc S.M."/>
            <person name="Sykes S.M."/>
            <person name="Teixeira M.M."/>
            <person name="Vallejo M.C."/>
            <person name="Walter M.E."/>
            <person name="Yandava C."/>
            <person name="Young S."/>
            <person name="Zeng Q."/>
            <person name="Zucker J."/>
            <person name="Felipe M.S."/>
            <person name="Goldman G.H."/>
            <person name="Haas B.J."/>
            <person name="McEwen J.G."/>
            <person name="Nino-Vega G."/>
            <person name="Puccia R."/>
            <person name="San-Blas G."/>
            <person name="Soares C.M."/>
            <person name="Birren B.W."/>
            <person name="Cuomo C.A."/>
        </authorList>
    </citation>
    <scope>NUCLEOTIDE SEQUENCE [LARGE SCALE GENOMIC DNA]</scope>
    <source>
        <strain evidence="1 2">Pb18</strain>
    </source>
</reference>
<name>C1GCB3_PARBD</name>
<keyword evidence="2" id="KW-1185">Reference proteome</keyword>